<dbReference type="AlphaFoldDB" id="A0A8H6JU13"/>
<dbReference type="EMBL" id="WIGN01000012">
    <property type="protein sequence ID" value="KAF6818983.1"/>
    <property type="molecule type" value="Genomic_DNA"/>
</dbReference>
<feature type="region of interest" description="Disordered" evidence="1">
    <location>
        <begin position="47"/>
        <end position="72"/>
    </location>
</feature>
<dbReference type="Proteomes" id="UP000652219">
    <property type="component" value="Unassembled WGS sequence"/>
</dbReference>
<evidence type="ECO:0000313" key="2">
    <source>
        <dbReference type="EMBL" id="KAF6818983.1"/>
    </source>
</evidence>
<reference evidence="2 3" key="1">
    <citation type="journal article" date="2020" name="Phytopathology">
        <title>Genome Sequence Resources of Colletotrichum truncatum, C. plurivorum, C. musicola, and C. sojae: Four Species Pathogenic to Soybean (Glycine max).</title>
        <authorList>
            <person name="Rogerio F."/>
            <person name="Boufleur T.R."/>
            <person name="Ciampi-Guillardi M."/>
            <person name="Sukno S.A."/>
            <person name="Thon M.R."/>
            <person name="Massola Junior N.S."/>
            <person name="Baroncelli R."/>
        </authorList>
    </citation>
    <scope>NUCLEOTIDE SEQUENCE [LARGE SCALE GENOMIC DNA]</scope>
    <source>
        <strain evidence="2 3">LFN0009</strain>
    </source>
</reference>
<accession>A0A8H6JU13</accession>
<gene>
    <name evidence="2" type="ORF">CSOJ01_01640</name>
</gene>
<sequence>MPAQAIGRHWLRQAGSGPSQVQTEQEQEGARQLQACNLRTSAAAQQPCNKRKNWDRNTIGRAGTPGAGGAEVGRQEAGASLGLVRTWKAPPTTTTTTTTTTGFQPPATYCPATSHCLLIHCTANNITSETADALLCAVKPTFPAPLGLCSLSPSDQKQTSDLRIPIHHSFVPAIPGDTVGGQRSQCPRPSSCGSWIKAHLQS</sequence>
<protein>
    <submittedName>
        <fullName evidence="2">Uncharacterized protein</fullName>
    </submittedName>
</protein>
<evidence type="ECO:0000256" key="1">
    <source>
        <dbReference type="SAM" id="MobiDB-lite"/>
    </source>
</evidence>
<evidence type="ECO:0000313" key="3">
    <source>
        <dbReference type="Proteomes" id="UP000652219"/>
    </source>
</evidence>
<name>A0A8H6JU13_9PEZI</name>
<proteinExistence type="predicted"/>
<organism evidence="2 3">
    <name type="scientific">Colletotrichum sojae</name>
    <dbReference type="NCBI Taxonomy" id="2175907"/>
    <lineage>
        <taxon>Eukaryota</taxon>
        <taxon>Fungi</taxon>
        <taxon>Dikarya</taxon>
        <taxon>Ascomycota</taxon>
        <taxon>Pezizomycotina</taxon>
        <taxon>Sordariomycetes</taxon>
        <taxon>Hypocreomycetidae</taxon>
        <taxon>Glomerellales</taxon>
        <taxon>Glomerellaceae</taxon>
        <taxon>Colletotrichum</taxon>
        <taxon>Colletotrichum orchidearum species complex</taxon>
    </lineage>
</organism>
<comment type="caution">
    <text evidence="2">The sequence shown here is derived from an EMBL/GenBank/DDBJ whole genome shotgun (WGS) entry which is preliminary data.</text>
</comment>
<keyword evidence="3" id="KW-1185">Reference proteome</keyword>